<keyword evidence="2" id="KW-0067">ATP-binding</keyword>
<evidence type="ECO:0000313" key="2">
    <source>
        <dbReference type="EMBL" id="MCU6744140.1"/>
    </source>
</evidence>
<sequence length="662" mass="77414">MSNPGRRIEEIDKRLEQLPKGTLTYKTINGKKQPYIQRTIEGKSVSYYVRMSEREQILLEFEERSRLLEEKKRLTAYRESLAAILKDNPYLGENVGVGYQYFTEIKENNLFYIDKTYFITEWLHRSAKISLITRPRRFGKTLLLSTVRTFLDPHYAEHPEYFEDLKVWQDPLCRMKFGQIPVISVSFGSCKGIDYAHSMRGMLNSLKAMYSSQDDLLTSERLEEDDRNEFKEIREALFRGEETVVENSIPILCRLVYKHYGVKPVILLDEYDTPLLEAYVGGYWEEMIASCRGLFHNTFKENEWFERAIITGVTKISRNSLFSDLNNIETYTITDEEYSDCFGFTEKEVEDALKCQNMDCFQEVKAMYDGFIFGNHRDIYNPWSICNFLDRGKLISYWINTSSNKIIGDIIRRHPVRSKFEIERLMAGEVVHKKINENITFQYMDGDENSLWSLLLAVGYIKADNVEKYEEYTECDVSVTNQEVMSMFRNEILGMFDNGNLYYNEFIRALLAHNTEEMEDILLDITYSSMSYFDTGTSSKRNPENFFHGLVLGLIVSLKDRYRIISNRESGRGRYDIALYPIRPEENAFIMEFKVFDERKEKDLAQTAANALRQIEEKQYEADMIAAGIPGERICKLGFAFEGKEVMVVKEKHRQDCTAVEG</sequence>
<dbReference type="InterPro" id="IPR018631">
    <property type="entry name" value="AAA-ATPase-like_dom"/>
</dbReference>
<accession>A0ABT2T1Q3</accession>
<dbReference type="PANTHER" id="PTHR34825:SF1">
    <property type="entry name" value="AAA-ATPASE-LIKE DOMAIN-CONTAINING PROTEIN"/>
    <property type="match status" value="1"/>
</dbReference>
<dbReference type="PANTHER" id="PTHR34825">
    <property type="entry name" value="CONSERVED PROTEIN, WITH A WEAK D-GALACTARATE DEHYDRATASE/ALTRONATE HYDROLASE DOMAIN"/>
    <property type="match status" value="1"/>
</dbReference>
<reference evidence="2 3" key="1">
    <citation type="journal article" date="2021" name="ISME Commun">
        <title>Automated analysis of genomic sequences facilitates high-throughput and comprehensive description of bacteria.</title>
        <authorList>
            <person name="Hitch T.C.A."/>
        </authorList>
    </citation>
    <scope>NUCLEOTIDE SEQUENCE [LARGE SCALE GENOMIC DNA]</scope>
    <source>
        <strain evidence="2 3">Sanger_18</strain>
    </source>
</reference>
<gene>
    <name evidence="2" type="ORF">OCV77_06465</name>
</gene>
<proteinExistence type="predicted"/>
<feature type="domain" description="AAA-ATPase-like" evidence="1">
    <location>
        <begin position="97"/>
        <end position="322"/>
    </location>
</feature>
<dbReference type="Pfam" id="PF09820">
    <property type="entry name" value="AAA-ATPase_like"/>
    <property type="match status" value="1"/>
</dbReference>
<dbReference type="EMBL" id="JAOQKJ010000004">
    <property type="protein sequence ID" value="MCU6744140.1"/>
    <property type="molecule type" value="Genomic_DNA"/>
</dbReference>
<evidence type="ECO:0000259" key="1">
    <source>
        <dbReference type="Pfam" id="PF09820"/>
    </source>
</evidence>
<dbReference type="Proteomes" id="UP001652432">
    <property type="component" value="Unassembled WGS sequence"/>
</dbReference>
<name>A0ABT2T1Q3_9FIRM</name>
<dbReference type="InterPro" id="IPR012547">
    <property type="entry name" value="PDDEXK_9"/>
</dbReference>
<dbReference type="RefSeq" id="WP_262574114.1">
    <property type="nucleotide sequence ID" value="NZ_JAOQKJ010000004.1"/>
</dbReference>
<comment type="caution">
    <text evidence="2">The sequence shown here is derived from an EMBL/GenBank/DDBJ whole genome shotgun (WGS) entry which is preliminary data.</text>
</comment>
<keyword evidence="3" id="KW-1185">Reference proteome</keyword>
<protein>
    <submittedName>
        <fullName evidence="2">ATP-binding protein</fullName>
    </submittedName>
</protein>
<organism evidence="2 3">
    <name type="scientific">Suilimivivens aceti</name>
    <dbReference type="NCBI Taxonomy" id="2981774"/>
    <lineage>
        <taxon>Bacteria</taxon>
        <taxon>Bacillati</taxon>
        <taxon>Bacillota</taxon>
        <taxon>Clostridia</taxon>
        <taxon>Lachnospirales</taxon>
        <taxon>Lachnospiraceae</taxon>
        <taxon>Suilimivivens</taxon>
    </lineage>
</organism>
<keyword evidence="2" id="KW-0547">Nucleotide-binding</keyword>
<evidence type="ECO:0000313" key="3">
    <source>
        <dbReference type="Proteomes" id="UP001652432"/>
    </source>
</evidence>
<dbReference type="Pfam" id="PF08011">
    <property type="entry name" value="PDDEXK_9"/>
    <property type="match status" value="1"/>
</dbReference>
<dbReference type="GO" id="GO:0005524">
    <property type="term" value="F:ATP binding"/>
    <property type="evidence" value="ECO:0007669"/>
    <property type="project" value="UniProtKB-KW"/>
</dbReference>